<keyword evidence="8" id="KW-0732">Signal</keyword>
<dbReference type="PANTHER" id="PTHR21666">
    <property type="entry name" value="PEPTIDASE-RELATED"/>
    <property type="match status" value="1"/>
</dbReference>
<feature type="compositionally biased region" description="Low complexity" evidence="7">
    <location>
        <begin position="288"/>
        <end position="308"/>
    </location>
</feature>
<feature type="compositionally biased region" description="Basic and acidic residues" evidence="7">
    <location>
        <begin position="45"/>
        <end position="56"/>
    </location>
</feature>
<evidence type="ECO:0000256" key="7">
    <source>
        <dbReference type="SAM" id="MobiDB-lite"/>
    </source>
</evidence>
<dbReference type="Gene3D" id="1.20.1170.10">
    <property type="match status" value="1"/>
</dbReference>
<name>A0A1Y6BGN7_9PROT</name>
<gene>
    <name evidence="10" type="ORF">SAMN05428998_104119</name>
</gene>
<evidence type="ECO:0000259" key="9">
    <source>
        <dbReference type="Pfam" id="PF01551"/>
    </source>
</evidence>
<evidence type="ECO:0000313" key="11">
    <source>
        <dbReference type="Proteomes" id="UP000192917"/>
    </source>
</evidence>
<dbReference type="GO" id="GO:0046872">
    <property type="term" value="F:metal ion binding"/>
    <property type="evidence" value="ECO:0007669"/>
    <property type="project" value="UniProtKB-KW"/>
</dbReference>
<keyword evidence="6" id="KW-0482">Metalloprotease</keyword>
<dbReference type="SUPFAM" id="SSF51261">
    <property type="entry name" value="Duplicated hybrid motif"/>
    <property type="match status" value="1"/>
</dbReference>
<evidence type="ECO:0000256" key="1">
    <source>
        <dbReference type="ARBA" id="ARBA00001947"/>
    </source>
</evidence>
<protein>
    <submittedName>
        <fullName evidence="10">Septal ring factor EnvC, activator of murein hydrolases AmiA and AmiB</fullName>
    </submittedName>
</protein>
<proteinExistence type="predicted"/>
<evidence type="ECO:0000256" key="3">
    <source>
        <dbReference type="ARBA" id="ARBA00022723"/>
    </source>
</evidence>
<evidence type="ECO:0000256" key="5">
    <source>
        <dbReference type="ARBA" id="ARBA00022833"/>
    </source>
</evidence>
<dbReference type="GO" id="GO:0006508">
    <property type="term" value="P:proteolysis"/>
    <property type="evidence" value="ECO:0007669"/>
    <property type="project" value="UniProtKB-KW"/>
</dbReference>
<reference evidence="10 11" key="1">
    <citation type="submission" date="2017-04" db="EMBL/GenBank/DDBJ databases">
        <authorList>
            <person name="Afonso C.L."/>
            <person name="Miller P.J."/>
            <person name="Scott M.A."/>
            <person name="Spackman E."/>
            <person name="Goraichik I."/>
            <person name="Dimitrov K.M."/>
            <person name="Suarez D.L."/>
            <person name="Swayne D.E."/>
        </authorList>
    </citation>
    <scope>NUCLEOTIDE SEQUENCE [LARGE SCALE GENOMIC DNA]</scope>
    <source>
        <strain evidence="10 11">USBA 355</strain>
    </source>
</reference>
<dbReference type="PROSITE" id="PS51257">
    <property type="entry name" value="PROKAR_LIPOPROTEIN"/>
    <property type="match status" value="1"/>
</dbReference>
<keyword evidence="3" id="KW-0479">Metal-binding</keyword>
<sequence>MRLSRLLLSAALPVSLAAAACNCAEAAGDEPAAPASKLQDVQQQLERKKSRAEELSRQRQALRDEIAGLRQQAITAARDAQNLESDLDAIEYTLAALRAEEARLNHSLDLQRQQLTETLAALQRVALLPPESLLGQPGEPLDLARGALLLGVAVPAIEAKAAKLRKDLETLADLHQQIDGQRRELGSAATRLAGERRKLDSLVERKQALEAETGAHQTATERQVAKLADEAQSLRDLIRRLDEDRKRREDEARRARVAAEQAAAAAEARARAEAARQAQATQGGQSTPPAAGKAAPSPAAAPQVAAVPSAPPVDLGKPDGLRQFDGKPHTLVMPVRGRISRRFGEPAQGGFESTQGMTLTARAGSTVVAPYDGRVVYAGPFRGYGLILIIQHGDEYHSLVAGFGRLTAVVGQWVLAGEPVGTLRTGAEPDQRLYLELRKDGDPIDPLPLLATGDDKARG</sequence>
<keyword evidence="5" id="KW-0862">Zinc</keyword>
<dbReference type="GO" id="GO:0004222">
    <property type="term" value="F:metalloendopeptidase activity"/>
    <property type="evidence" value="ECO:0007669"/>
    <property type="project" value="TreeGrafter"/>
</dbReference>
<keyword evidence="2" id="KW-0645">Protease</keyword>
<evidence type="ECO:0000256" key="6">
    <source>
        <dbReference type="ARBA" id="ARBA00023049"/>
    </source>
</evidence>
<feature type="chain" id="PRO_5013006450" evidence="8">
    <location>
        <begin position="27"/>
        <end position="459"/>
    </location>
</feature>
<evidence type="ECO:0000256" key="8">
    <source>
        <dbReference type="SAM" id="SignalP"/>
    </source>
</evidence>
<dbReference type="EMBL" id="FWZX01000004">
    <property type="protein sequence ID" value="SMF08207.1"/>
    <property type="molecule type" value="Genomic_DNA"/>
</dbReference>
<dbReference type="STRING" id="560819.SAMN05428998_104119"/>
<feature type="domain" description="M23ase beta-sheet core" evidence="9">
    <location>
        <begin position="354"/>
        <end position="446"/>
    </location>
</feature>
<organism evidence="10 11">
    <name type="scientific">Tistlia consotensis USBA 355</name>
    <dbReference type="NCBI Taxonomy" id="560819"/>
    <lineage>
        <taxon>Bacteria</taxon>
        <taxon>Pseudomonadati</taxon>
        <taxon>Pseudomonadota</taxon>
        <taxon>Alphaproteobacteria</taxon>
        <taxon>Rhodospirillales</taxon>
        <taxon>Rhodovibrionaceae</taxon>
        <taxon>Tistlia</taxon>
    </lineage>
</organism>
<feature type="region of interest" description="Disordered" evidence="7">
    <location>
        <begin position="245"/>
        <end position="329"/>
    </location>
</feature>
<keyword evidence="11" id="KW-1185">Reference proteome</keyword>
<dbReference type="PANTHER" id="PTHR21666:SF288">
    <property type="entry name" value="CELL DIVISION PROTEIN YTFB"/>
    <property type="match status" value="1"/>
</dbReference>
<dbReference type="InterPro" id="IPR016047">
    <property type="entry name" value="M23ase_b-sheet_dom"/>
</dbReference>
<keyword evidence="4 10" id="KW-0378">Hydrolase</keyword>
<comment type="cofactor">
    <cofactor evidence="1">
        <name>Zn(2+)</name>
        <dbReference type="ChEBI" id="CHEBI:29105"/>
    </cofactor>
</comment>
<feature type="compositionally biased region" description="Basic and acidic residues" evidence="7">
    <location>
        <begin position="316"/>
        <end position="328"/>
    </location>
</feature>
<dbReference type="InterPro" id="IPR011055">
    <property type="entry name" value="Dup_hybrid_motif"/>
</dbReference>
<evidence type="ECO:0000256" key="4">
    <source>
        <dbReference type="ARBA" id="ARBA00022801"/>
    </source>
</evidence>
<dbReference type="Pfam" id="PF01551">
    <property type="entry name" value="Peptidase_M23"/>
    <property type="match status" value="1"/>
</dbReference>
<evidence type="ECO:0000256" key="2">
    <source>
        <dbReference type="ARBA" id="ARBA00022670"/>
    </source>
</evidence>
<evidence type="ECO:0000313" key="10">
    <source>
        <dbReference type="EMBL" id="SMF08207.1"/>
    </source>
</evidence>
<dbReference type="RefSeq" id="WP_085121824.1">
    <property type="nucleotide sequence ID" value="NZ_FWZX01000004.1"/>
</dbReference>
<dbReference type="Gene3D" id="2.70.70.10">
    <property type="entry name" value="Glucose Permease (Domain IIA)"/>
    <property type="match status" value="1"/>
</dbReference>
<dbReference type="Proteomes" id="UP000192917">
    <property type="component" value="Unassembled WGS sequence"/>
</dbReference>
<dbReference type="CDD" id="cd12797">
    <property type="entry name" value="M23_peptidase"/>
    <property type="match status" value="1"/>
</dbReference>
<feature type="region of interest" description="Disordered" evidence="7">
    <location>
        <begin position="31"/>
        <end position="56"/>
    </location>
</feature>
<feature type="compositionally biased region" description="Low complexity" evidence="7">
    <location>
        <begin position="258"/>
        <end position="267"/>
    </location>
</feature>
<feature type="signal peptide" evidence="8">
    <location>
        <begin position="1"/>
        <end position="26"/>
    </location>
</feature>
<dbReference type="AlphaFoldDB" id="A0A1Y6BGN7"/>
<accession>A0A1Y6BGN7</accession>
<feature type="compositionally biased region" description="Basic and acidic residues" evidence="7">
    <location>
        <begin position="245"/>
        <end position="254"/>
    </location>
</feature>
<dbReference type="InterPro" id="IPR050570">
    <property type="entry name" value="Cell_wall_metabolism_enzyme"/>
</dbReference>